<comment type="caution">
    <text evidence="2">The sequence shown here is derived from an EMBL/GenBank/DDBJ whole genome shotgun (WGS) entry which is preliminary data.</text>
</comment>
<evidence type="ECO:0000313" key="2">
    <source>
        <dbReference type="EMBL" id="EPF29337.1"/>
    </source>
</evidence>
<proteinExistence type="predicted"/>
<dbReference type="PANTHER" id="PTHR30336">
    <property type="entry name" value="INNER MEMBRANE PROTEIN, PROBABLE PERMEASE"/>
    <property type="match status" value="1"/>
</dbReference>
<dbReference type="Proteomes" id="UP000014634">
    <property type="component" value="Unassembled WGS sequence"/>
</dbReference>
<organism evidence="2 3">
    <name type="scientific">Treponema medium ATCC 700293</name>
    <dbReference type="NCBI Taxonomy" id="1125700"/>
    <lineage>
        <taxon>Bacteria</taxon>
        <taxon>Pseudomonadati</taxon>
        <taxon>Spirochaetota</taxon>
        <taxon>Spirochaetia</taxon>
        <taxon>Spirochaetales</taxon>
        <taxon>Treponemataceae</taxon>
        <taxon>Treponema</taxon>
    </lineage>
</organism>
<dbReference type="Pfam" id="PF02698">
    <property type="entry name" value="DUF218"/>
    <property type="match status" value="1"/>
</dbReference>
<dbReference type="CDD" id="cd06259">
    <property type="entry name" value="YdcF-like"/>
    <property type="match status" value="1"/>
</dbReference>
<dbReference type="AlphaFoldDB" id="A0AA87NRR3"/>
<sequence>MKISKRRSFMKKIFIVCGAFIFVTLWLNYDMVRFAKQYVKNADDECLSKVDCILVLGARVWRNGQPSHILEDRIITGIDLYRAGISPAILMSGDHGTKSYDEVKAMKQYAVERSVPADCVFTDHAGFSTYDSCYRARDIFCAKKVVIVTQQYHLYRALYIARCLGLEAYGVASDRRFIYGEKRRQIREFFARIKAVGAILIKATPRYLGKQIPIQTSPGSATDG</sequence>
<feature type="domain" description="DUF218" evidence="1">
    <location>
        <begin position="51"/>
        <end position="168"/>
    </location>
</feature>
<evidence type="ECO:0000313" key="3">
    <source>
        <dbReference type="Proteomes" id="UP000014634"/>
    </source>
</evidence>
<dbReference type="PANTHER" id="PTHR30336:SF6">
    <property type="entry name" value="INTEGRAL MEMBRANE PROTEIN"/>
    <property type="match status" value="1"/>
</dbReference>
<name>A0AA87NRR3_TREMD</name>
<dbReference type="GO" id="GO:0005886">
    <property type="term" value="C:plasma membrane"/>
    <property type="evidence" value="ECO:0007669"/>
    <property type="project" value="TreeGrafter"/>
</dbReference>
<gene>
    <name evidence="2" type="ORF">HMPREF9195_00847</name>
</gene>
<accession>A0AA87NRR3</accession>
<protein>
    <recommendedName>
        <fullName evidence="1">DUF218 domain-containing protein</fullName>
    </recommendedName>
</protein>
<evidence type="ECO:0000259" key="1">
    <source>
        <dbReference type="Pfam" id="PF02698"/>
    </source>
</evidence>
<dbReference type="InterPro" id="IPR003848">
    <property type="entry name" value="DUF218"/>
</dbReference>
<dbReference type="EMBL" id="ATFE01000005">
    <property type="protein sequence ID" value="EPF29337.1"/>
    <property type="molecule type" value="Genomic_DNA"/>
</dbReference>
<dbReference type="RefSeq" id="WP_016522814.1">
    <property type="nucleotide sequence ID" value="NZ_KE332517.1"/>
</dbReference>
<reference evidence="2 3" key="1">
    <citation type="submission" date="2013-04" db="EMBL/GenBank/DDBJ databases">
        <title>The Genome Sequence of Treponema medium ATCC 700293.</title>
        <authorList>
            <consortium name="The Broad Institute Genomics Platform"/>
            <person name="Earl A."/>
            <person name="Ward D."/>
            <person name="Feldgarden M."/>
            <person name="Gevers D."/>
            <person name="Leonetti C."/>
            <person name="Blanton J.M."/>
            <person name="Dewhirst F.E."/>
            <person name="Izard J."/>
            <person name="Walker B."/>
            <person name="Young S."/>
            <person name="Zeng Q."/>
            <person name="Gargeya S."/>
            <person name="Fitzgerald M."/>
            <person name="Haas B."/>
            <person name="Abouelleil A."/>
            <person name="Allen A.W."/>
            <person name="Alvarado L."/>
            <person name="Arachchi H.M."/>
            <person name="Berlin A.M."/>
            <person name="Chapman S.B."/>
            <person name="Gainer-Dewar J."/>
            <person name="Goldberg J."/>
            <person name="Griggs A."/>
            <person name="Gujja S."/>
            <person name="Hansen M."/>
            <person name="Howarth C."/>
            <person name="Imamovic A."/>
            <person name="Ireland A."/>
            <person name="Larimer J."/>
            <person name="McCowan C."/>
            <person name="Murphy C."/>
            <person name="Pearson M."/>
            <person name="Poon T.W."/>
            <person name="Priest M."/>
            <person name="Roberts A."/>
            <person name="Saif S."/>
            <person name="Shea T."/>
            <person name="Sisk P."/>
            <person name="Sykes S."/>
            <person name="Wortman J."/>
            <person name="Nusbaum C."/>
            <person name="Birren B."/>
        </authorList>
    </citation>
    <scope>NUCLEOTIDE SEQUENCE [LARGE SCALE GENOMIC DNA]</scope>
    <source>
        <strain evidence="2 3">ATCC 700293</strain>
    </source>
</reference>
<dbReference type="InterPro" id="IPR051599">
    <property type="entry name" value="Cell_Envelope_Assoc"/>
</dbReference>